<proteinExistence type="predicted"/>
<accession>A0AAD2WVA2</accession>
<gene>
    <name evidence="1" type="ORF">SAG0164_02115</name>
</gene>
<evidence type="ECO:0000313" key="1">
    <source>
        <dbReference type="EMBL" id="EPU38468.1"/>
    </source>
</evidence>
<dbReference type="RefSeq" id="WP_000094845.1">
    <property type="nucleotide sequence ID" value="NZ_ALSF01000078.1"/>
</dbReference>
<sequence length="93" mass="10277">MSSIGAVLKGTKEDKEFKKQIQKALVRFVHAPEIVEEADSIKTTYSDKIDNVSETAKSSIKTIANQIDSGLVGQFGEKVKTQIDLNKDSYDDL</sequence>
<protein>
    <submittedName>
        <fullName evidence="1">Uncharacterized protein</fullName>
    </submittedName>
</protein>
<organism evidence="1 2">
    <name type="scientific">Streptococcus agalactiae MRI Z1-216</name>
    <dbReference type="NCBI Taxonomy" id="1154879"/>
    <lineage>
        <taxon>Bacteria</taxon>
        <taxon>Bacillati</taxon>
        <taxon>Bacillota</taxon>
        <taxon>Bacilli</taxon>
        <taxon>Lactobacillales</taxon>
        <taxon>Streptococcaceae</taxon>
        <taxon>Streptococcus</taxon>
    </lineage>
</organism>
<evidence type="ECO:0000313" key="2">
    <source>
        <dbReference type="Proteomes" id="UP000015176"/>
    </source>
</evidence>
<dbReference type="EMBL" id="ALSF01000078">
    <property type="protein sequence ID" value="EPU38468.1"/>
    <property type="molecule type" value="Genomic_DNA"/>
</dbReference>
<name>A0AAD2WVA2_STRAG</name>
<dbReference type="Proteomes" id="UP000015176">
    <property type="component" value="Unassembled WGS sequence"/>
</dbReference>
<reference evidence="1 2" key="1">
    <citation type="submission" date="2012-07" db="EMBL/GenBank/DDBJ databases">
        <authorList>
            <person name="Moroni P."/>
            <person name="Richards V.P."/>
            <person name="Durkin S.A.S."/>
            <person name="Kim M."/>
            <person name="Pavinski Bitar P.D."/>
            <person name="Stanhope M.J."/>
            <person name="Town C.D."/>
            <person name="Zadoks R.N."/>
            <person name="Venter J.C."/>
        </authorList>
    </citation>
    <scope>NUCLEOTIDE SEQUENCE [LARGE SCALE GENOMIC DNA]</scope>
    <source>
        <strain evidence="1 2">MRI Z1-216</strain>
    </source>
</reference>
<comment type="caution">
    <text evidence="1">The sequence shown here is derived from an EMBL/GenBank/DDBJ whole genome shotgun (WGS) entry which is preliminary data.</text>
</comment>
<dbReference type="AlphaFoldDB" id="A0AAD2WVA2"/>